<feature type="compositionally biased region" description="Basic and acidic residues" evidence="1">
    <location>
        <begin position="47"/>
        <end position="56"/>
    </location>
</feature>
<dbReference type="EMBL" id="KV428085">
    <property type="protein sequence ID" value="KZT37362.1"/>
    <property type="molecule type" value="Genomic_DNA"/>
</dbReference>
<evidence type="ECO:0000313" key="3">
    <source>
        <dbReference type="Proteomes" id="UP000076798"/>
    </source>
</evidence>
<keyword evidence="3" id="KW-1185">Reference proteome</keyword>
<reference evidence="2 3" key="1">
    <citation type="journal article" date="2016" name="Mol. Biol. Evol.">
        <title>Comparative Genomics of Early-Diverging Mushroom-Forming Fungi Provides Insights into the Origins of Lignocellulose Decay Capabilities.</title>
        <authorList>
            <person name="Nagy L.G."/>
            <person name="Riley R."/>
            <person name="Tritt A."/>
            <person name="Adam C."/>
            <person name="Daum C."/>
            <person name="Floudas D."/>
            <person name="Sun H."/>
            <person name="Yadav J.S."/>
            <person name="Pangilinan J."/>
            <person name="Larsson K.H."/>
            <person name="Matsuura K."/>
            <person name="Barry K."/>
            <person name="Labutti K."/>
            <person name="Kuo R."/>
            <person name="Ohm R.A."/>
            <person name="Bhattacharya S.S."/>
            <person name="Shirouzu T."/>
            <person name="Yoshinaga Y."/>
            <person name="Martin F.M."/>
            <person name="Grigoriev I.V."/>
            <person name="Hibbett D.S."/>
        </authorList>
    </citation>
    <scope>NUCLEOTIDE SEQUENCE [LARGE SCALE GENOMIC DNA]</scope>
    <source>
        <strain evidence="2 3">HHB10207 ss-3</strain>
    </source>
</reference>
<accession>A0A166CEC8</accession>
<feature type="compositionally biased region" description="Basic and acidic residues" evidence="1">
    <location>
        <begin position="1"/>
        <end position="10"/>
    </location>
</feature>
<organism evidence="2 3">
    <name type="scientific">Sistotremastrum suecicum HHB10207 ss-3</name>
    <dbReference type="NCBI Taxonomy" id="1314776"/>
    <lineage>
        <taxon>Eukaryota</taxon>
        <taxon>Fungi</taxon>
        <taxon>Dikarya</taxon>
        <taxon>Basidiomycota</taxon>
        <taxon>Agaricomycotina</taxon>
        <taxon>Agaricomycetes</taxon>
        <taxon>Sistotremastrales</taxon>
        <taxon>Sistotremastraceae</taxon>
        <taxon>Sistotremastrum</taxon>
    </lineage>
</organism>
<dbReference type="AlphaFoldDB" id="A0A166CEC8"/>
<feature type="compositionally biased region" description="Polar residues" evidence="1">
    <location>
        <begin position="57"/>
        <end position="73"/>
    </location>
</feature>
<gene>
    <name evidence="2" type="ORF">SISSUDRAFT_1048582</name>
</gene>
<dbReference type="Proteomes" id="UP000076798">
    <property type="component" value="Unassembled WGS sequence"/>
</dbReference>
<proteinExistence type="predicted"/>
<evidence type="ECO:0000256" key="1">
    <source>
        <dbReference type="SAM" id="MobiDB-lite"/>
    </source>
</evidence>
<feature type="compositionally biased region" description="Acidic residues" evidence="1">
    <location>
        <begin position="27"/>
        <end position="36"/>
    </location>
</feature>
<name>A0A166CEC8_9AGAM</name>
<protein>
    <submittedName>
        <fullName evidence="2">Uncharacterized protein</fullName>
    </submittedName>
</protein>
<evidence type="ECO:0000313" key="2">
    <source>
        <dbReference type="EMBL" id="KZT37362.1"/>
    </source>
</evidence>
<sequence length="73" mass="8337">MDCNAKRCADVDDMETMTSEQSSTEEKEGEENEELASFELLRKSRRRAADNDEGHRSSQSCQIDTDQITHPRS</sequence>
<feature type="region of interest" description="Disordered" evidence="1">
    <location>
        <begin position="1"/>
        <end position="73"/>
    </location>
</feature>